<proteinExistence type="predicted"/>
<keyword evidence="3" id="KW-1185">Reference proteome</keyword>
<reference evidence="3" key="1">
    <citation type="journal article" date="2018" name="Gigascience">
        <title>Genome assembly of the Pink Ipe (Handroanthus impetiginosus, Bignoniaceae), a highly valued, ecologically keystone Neotropical timber forest tree.</title>
        <authorList>
            <person name="Silva-Junior O.B."/>
            <person name="Grattapaglia D."/>
            <person name="Novaes E."/>
            <person name="Collevatti R.G."/>
        </authorList>
    </citation>
    <scope>NUCLEOTIDE SEQUENCE [LARGE SCALE GENOMIC DNA]</scope>
    <source>
        <strain evidence="3">cv. UFG-1</strain>
    </source>
</reference>
<evidence type="ECO:0000313" key="2">
    <source>
        <dbReference type="EMBL" id="PIM98785.1"/>
    </source>
</evidence>
<feature type="region of interest" description="Disordered" evidence="1">
    <location>
        <begin position="14"/>
        <end position="37"/>
    </location>
</feature>
<dbReference type="STRING" id="429701.A0A2G9G0D4"/>
<protein>
    <submittedName>
        <fullName evidence="2">Uncharacterized protein</fullName>
    </submittedName>
</protein>
<name>A0A2G9G0D4_9LAMI</name>
<evidence type="ECO:0000313" key="3">
    <source>
        <dbReference type="Proteomes" id="UP000231279"/>
    </source>
</evidence>
<dbReference type="AlphaFoldDB" id="A0A2G9G0D4"/>
<dbReference type="Proteomes" id="UP000231279">
    <property type="component" value="Unassembled WGS sequence"/>
</dbReference>
<feature type="compositionally biased region" description="Low complexity" evidence="1">
    <location>
        <begin position="14"/>
        <end position="30"/>
    </location>
</feature>
<comment type="caution">
    <text evidence="2">The sequence shown here is derived from an EMBL/GenBank/DDBJ whole genome shotgun (WGS) entry which is preliminary data.</text>
</comment>
<gene>
    <name evidence="2" type="ORF">CDL12_28730</name>
</gene>
<organism evidence="2 3">
    <name type="scientific">Handroanthus impetiginosus</name>
    <dbReference type="NCBI Taxonomy" id="429701"/>
    <lineage>
        <taxon>Eukaryota</taxon>
        <taxon>Viridiplantae</taxon>
        <taxon>Streptophyta</taxon>
        <taxon>Embryophyta</taxon>
        <taxon>Tracheophyta</taxon>
        <taxon>Spermatophyta</taxon>
        <taxon>Magnoliopsida</taxon>
        <taxon>eudicotyledons</taxon>
        <taxon>Gunneridae</taxon>
        <taxon>Pentapetalae</taxon>
        <taxon>asterids</taxon>
        <taxon>lamiids</taxon>
        <taxon>Lamiales</taxon>
        <taxon>Bignoniaceae</taxon>
        <taxon>Crescentiina</taxon>
        <taxon>Tabebuia alliance</taxon>
        <taxon>Handroanthus</taxon>
    </lineage>
</organism>
<accession>A0A2G9G0D4</accession>
<dbReference type="EMBL" id="NKXS01008092">
    <property type="protein sequence ID" value="PIM98785.1"/>
    <property type="molecule type" value="Genomic_DNA"/>
</dbReference>
<dbReference type="OrthoDB" id="1728869at2759"/>
<sequence>MRIRGRKPVADCSVSVSLSPSSSSSSDSSSITGAHSLASSQDSSNSYPFSLCASASHRCHGLDLLVKAIHQVTAGSVVGVPYIQRRVTIRRRRRQRCLEFDHFLSDELPRRKREKNAKKVNKIDSNNTKKMKKTKGKNLMGLPPRIQDSVLHPWGRRSDLVGEMGL</sequence>
<evidence type="ECO:0000256" key="1">
    <source>
        <dbReference type="SAM" id="MobiDB-lite"/>
    </source>
</evidence>